<protein>
    <recommendedName>
        <fullName evidence="1">DUF4440 domain-containing protein</fullName>
    </recommendedName>
</protein>
<keyword evidence="3" id="KW-1185">Reference proteome</keyword>
<dbReference type="SUPFAM" id="SSF54427">
    <property type="entry name" value="NTF2-like"/>
    <property type="match status" value="1"/>
</dbReference>
<dbReference type="OrthoDB" id="5793381at2759"/>
<evidence type="ECO:0000313" key="2">
    <source>
        <dbReference type="EMBL" id="VDM78002.1"/>
    </source>
</evidence>
<accession>A0A3P7LF70</accession>
<dbReference type="Proteomes" id="UP000270094">
    <property type="component" value="Unassembled WGS sequence"/>
</dbReference>
<dbReference type="EMBL" id="UYYB01100676">
    <property type="protein sequence ID" value="VDM78002.1"/>
    <property type="molecule type" value="Genomic_DNA"/>
</dbReference>
<gene>
    <name evidence="2" type="ORF">SVUK_LOCUS13000</name>
</gene>
<dbReference type="InterPro" id="IPR027843">
    <property type="entry name" value="DUF4440"/>
</dbReference>
<evidence type="ECO:0000259" key="1">
    <source>
        <dbReference type="Pfam" id="PF14534"/>
    </source>
</evidence>
<dbReference type="Pfam" id="PF14534">
    <property type="entry name" value="DUF4440"/>
    <property type="match status" value="1"/>
</dbReference>
<proteinExistence type="predicted"/>
<evidence type="ECO:0000313" key="3">
    <source>
        <dbReference type="Proteomes" id="UP000270094"/>
    </source>
</evidence>
<organism evidence="2 3">
    <name type="scientific">Strongylus vulgaris</name>
    <name type="common">Blood worm</name>
    <dbReference type="NCBI Taxonomy" id="40348"/>
    <lineage>
        <taxon>Eukaryota</taxon>
        <taxon>Metazoa</taxon>
        <taxon>Ecdysozoa</taxon>
        <taxon>Nematoda</taxon>
        <taxon>Chromadorea</taxon>
        <taxon>Rhabditida</taxon>
        <taxon>Rhabditina</taxon>
        <taxon>Rhabditomorpha</taxon>
        <taxon>Strongyloidea</taxon>
        <taxon>Strongylidae</taxon>
        <taxon>Strongylus</taxon>
    </lineage>
</organism>
<dbReference type="AlphaFoldDB" id="A0A3P7LF70"/>
<name>A0A3P7LF70_STRVU</name>
<dbReference type="Gene3D" id="3.10.450.50">
    <property type="match status" value="1"/>
</dbReference>
<sequence>MVYTEAKIILQPIFDQYWKDFDEGHFDKLLEHYHPDAVLIEVGKKGTYGKEATNNCVLLVLQLSNEHYQMSEDFIMYCADYEINTERAGKLQGKFSQIWRKTNDKYLLLREAYLEDA</sequence>
<reference evidence="2 3" key="1">
    <citation type="submission" date="2018-11" db="EMBL/GenBank/DDBJ databases">
        <authorList>
            <consortium name="Pathogen Informatics"/>
        </authorList>
    </citation>
    <scope>NUCLEOTIDE SEQUENCE [LARGE SCALE GENOMIC DNA]</scope>
</reference>
<feature type="domain" description="DUF4440" evidence="1">
    <location>
        <begin position="12"/>
        <end position="107"/>
    </location>
</feature>
<dbReference type="InterPro" id="IPR032710">
    <property type="entry name" value="NTF2-like_dom_sf"/>
</dbReference>